<dbReference type="STRING" id="415015.SAMN05660462_01875"/>
<evidence type="ECO:0000313" key="1">
    <source>
        <dbReference type="EMBL" id="SDZ10581.1"/>
    </source>
</evidence>
<proteinExistence type="predicted"/>
<name>A0A1H3QBT1_9FIRM</name>
<dbReference type="RefSeq" id="WP_208975239.1">
    <property type="nucleotide sequence ID" value="NZ_FNQE01000019.1"/>
</dbReference>
<sequence>METNKRKKGNELFKNVIKRLEDKAPEGNREFAEITYDELKDALDEIAKDLVYNYLIFEKEVSFDIFLSNLKIYLYIIKNRL</sequence>
<evidence type="ECO:0000313" key="2">
    <source>
        <dbReference type="Proteomes" id="UP000198625"/>
    </source>
</evidence>
<keyword evidence="2" id="KW-1185">Reference proteome</keyword>
<dbReference type="EMBL" id="FNQE01000019">
    <property type="protein sequence ID" value="SDZ10581.1"/>
    <property type="molecule type" value="Genomic_DNA"/>
</dbReference>
<dbReference type="AlphaFoldDB" id="A0A1H3QBT1"/>
<accession>A0A1H3QBT1</accession>
<protein>
    <submittedName>
        <fullName evidence="1">Uncharacterized protein</fullName>
    </submittedName>
</protein>
<gene>
    <name evidence="1" type="ORF">SAMN05660462_01875</name>
</gene>
<reference evidence="2" key="1">
    <citation type="submission" date="2016-10" db="EMBL/GenBank/DDBJ databases">
        <authorList>
            <person name="Varghese N."/>
            <person name="Submissions S."/>
        </authorList>
    </citation>
    <scope>NUCLEOTIDE SEQUENCE [LARGE SCALE GENOMIC DNA]</scope>
    <source>
        <strain evidence="2">DSM 21650</strain>
    </source>
</reference>
<dbReference type="Proteomes" id="UP000198625">
    <property type="component" value="Unassembled WGS sequence"/>
</dbReference>
<organism evidence="1 2">
    <name type="scientific">Proteiniborus ethanoligenes</name>
    <dbReference type="NCBI Taxonomy" id="415015"/>
    <lineage>
        <taxon>Bacteria</taxon>
        <taxon>Bacillati</taxon>
        <taxon>Bacillota</taxon>
        <taxon>Clostridia</taxon>
        <taxon>Eubacteriales</taxon>
        <taxon>Proteiniborus</taxon>
    </lineage>
</organism>